<dbReference type="Proteomes" id="UP000702952">
    <property type="component" value="Unassembled WGS sequence"/>
</dbReference>
<evidence type="ECO:0000313" key="2">
    <source>
        <dbReference type="EMBL" id="NTC29322.1"/>
    </source>
</evidence>
<dbReference type="AlphaFoldDB" id="A0AA44JA72"/>
<proteinExistence type="predicted"/>
<accession>A0AA44JA72</accession>
<evidence type="ECO:0000256" key="1">
    <source>
        <dbReference type="SAM" id="MobiDB-lite"/>
    </source>
</evidence>
<dbReference type="RefSeq" id="WP_174019186.1">
    <property type="nucleotide sequence ID" value="NZ_CP123840.1"/>
</dbReference>
<name>A0AA44JA72_AGRTU</name>
<reference evidence="2" key="1">
    <citation type="journal article" date="2020" name="Science">
        <title>Unexpected conservation and global transmission of agrobacterial virulence plasmids.</title>
        <authorList>
            <person name="Weisberg A.J."/>
            <person name="Davis E.W. 2nd"/>
            <person name="Tabima J."/>
            <person name="Belcher M.S."/>
            <person name="Miller M."/>
            <person name="Kuo C.H."/>
            <person name="Loper J.E."/>
            <person name="Grunwald N.J."/>
            <person name="Putnam M.L."/>
            <person name="Chang J.H."/>
        </authorList>
    </citation>
    <scope>NUCLEOTIDE SEQUENCE</scope>
    <source>
        <strain evidence="2">17-1853-1a</strain>
    </source>
</reference>
<gene>
    <name evidence="2" type="ORF">G6M46_14315</name>
</gene>
<sequence length="83" mass="9285">MRTETCQINKRPTNQSTGSVARLTNNHAIIYLPLKFLIHAANWRDADTARQSIRCENTQRQCNSNCTSPDGDGTSRVEGLSCF</sequence>
<evidence type="ECO:0000313" key="3">
    <source>
        <dbReference type="Proteomes" id="UP000702952"/>
    </source>
</evidence>
<feature type="region of interest" description="Disordered" evidence="1">
    <location>
        <begin position="61"/>
        <end position="83"/>
    </location>
</feature>
<dbReference type="EMBL" id="JAAMAY010000024">
    <property type="protein sequence ID" value="NTC29322.1"/>
    <property type="molecule type" value="Genomic_DNA"/>
</dbReference>
<comment type="caution">
    <text evidence="2">The sequence shown here is derived from an EMBL/GenBank/DDBJ whole genome shotgun (WGS) entry which is preliminary data.</text>
</comment>
<protein>
    <submittedName>
        <fullName evidence="2">Uncharacterized protein</fullName>
    </submittedName>
</protein>
<organism evidence="2 3">
    <name type="scientific">Agrobacterium tumefaciens</name>
    <dbReference type="NCBI Taxonomy" id="358"/>
    <lineage>
        <taxon>Bacteria</taxon>
        <taxon>Pseudomonadati</taxon>
        <taxon>Pseudomonadota</taxon>
        <taxon>Alphaproteobacteria</taxon>
        <taxon>Hyphomicrobiales</taxon>
        <taxon>Rhizobiaceae</taxon>
        <taxon>Rhizobium/Agrobacterium group</taxon>
        <taxon>Agrobacterium</taxon>
        <taxon>Agrobacterium tumefaciens complex</taxon>
    </lineage>
</organism>